<feature type="domain" description="Ribonuclease PIN" evidence="8">
    <location>
        <begin position="10"/>
        <end position="100"/>
    </location>
</feature>
<keyword evidence="2" id="KW-0540">Nuclease</keyword>
<dbReference type="InterPro" id="IPR036283">
    <property type="entry name" value="NOB1_Zf-like_sf"/>
</dbReference>
<name>A0A4S4LLU2_9AGAM</name>
<keyword evidence="3 5" id="KW-0479">Metal-binding</keyword>
<dbReference type="SUPFAM" id="SSF144206">
    <property type="entry name" value="NOB1 zinc finger-like"/>
    <property type="match status" value="1"/>
</dbReference>
<feature type="region of interest" description="Disordered" evidence="6">
    <location>
        <begin position="459"/>
        <end position="492"/>
    </location>
</feature>
<dbReference type="GO" id="GO:0005730">
    <property type="term" value="C:nucleolus"/>
    <property type="evidence" value="ECO:0007669"/>
    <property type="project" value="UniProtKB-SubCell"/>
</dbReference>
<gene>
    <name evidence="9" type="ORF">EW145_g64</name>
</gene>
<proteinExistence type="inferred from homology"/>
<feature type="compositionally biased region" description="Basic residues" evidence="6">
    <location>
        <begin position="480"/>
        <end position="492"/>
    </location>
</feature>
<dbReference type="Gene3D" id="3.40.50.1010">
    <property type="entry name" value="5'-nuclease"/>
    <property type="match status" value="1"/>
</dbReference>
<evidence type="ECO:0000259" key="8">
    <source>
        <dbReference type="Pfam" id="PF17146"/>
    </source>
</evidence>
<evidence type="ECO:0000256" key="1">
    <source>
        <dbReference type="ARBA" id="ARBA00005858"/>
    </source>
</evidence>
<dbReference type="GO" id="GO:0046872">
    <property type="term" value="F:metal ion binding"/>
    <property type="evidence" value="ECO:0007669"/>
    <property type="project" value="UniProtKB-UniRule"/>
</dbReference>
<feature type="binding site" evidence="5">
    <location>
        <position position="360"/>
    </location>
    <ligand>
        <name>Zn(2+)</name>
        <dbReference type="ChEBI" id="CHEBI:29105"/>
    </ligand>
</feature>
<organism evidence="9 10">
    <name type="scientific">Phellinidium pouzarii</name>
    <dbReference type="NCBI Taxonomy" id="167371"/>
    <lineage>
        <taxon>Eukaryota</taxon>
        <taxon>Fungi</taxon>
        <taxon>Dikarya</taxon>
        <taxon>Basidiomycota</taxon>
        <taxon>Agaricomycotina</taxon>
        <taxon>Agaricomycetes</taxon>
        <taxon>Hymenochaetales</taxon>
        <taxon>Hymenochaetaceae</taxon>
        <taxon>Phellinidium</taxon>
    </lineage>
</organism>
<comment type="caution">
    <text evidence="9">The sequence shown here is derived from an EMBL/GenBank/DDBJ whole genome shotgun (WGS) entry which is preliminary data.</text>
</comment>
<dbReference type="InterPro" id="IPR033411">
    <property type="entry name" value="Ribonuclease_PIN"/>
</dbReference>
<dbReference type="Pfam" id="PF08772">
    <property type="entry name" value="Zn_ribbon_NOB1"/>
    <property type="match status" value="1"/>
</dbReference>
<dbReference type="EMBL" id="SGPK01000001">
    <property type="protein sequence ID" value="THH12401.1"/>
    <property type="molecule type" value="Genomic_DNA"/>
</dbReference>
<dbReference type="AlphaFoldDB" id="A0A4S4LLU2"/>
<feature type="region of interest" description="Disordered" evidence="6">
    <location>
        <begin position="136"/>
        <end position="155"/>
    </location>
</feature>
<feature type="region of interest" description="Disordered" evidence="6">
    <location>
        <begin position="388"/>
        <end position="418"/>
    </location>
</feature>
<dbReference type="CDD" id="cd09876">
    <property type="entry name" value="PIN_Nob1-like"/>
    <property type="match status" value="1"/>
</dbReference>
<dbReference type="Proteomes" id="UP000308199">
    <property type="component" value="Unassembled WGS sequence"/>
</dbReference>
<dbReference type="PANTHER" id="PTHR12814">
    <property type="entry name" value="RNA-BINDING PROTEIN NOB1"/>
    <property type="match status" value="1"/>
</dbReference>
<evidence type="ECO:0000256" key="2">
    <source>
        <dbReference type="ARBA" id="ARBA00022722"/>
    </source>
</evidence>
<feature type="compositionally biased region" description="Polar residues" evidence="6">
    <location>
        <begin position="388"/>
        <end position="401"/>
    </location>
</feature>
<evidence type="ECO:0000259" key="7">
    <source>
        <dbReference type="Pfam" id="PF08772"/>
    </source>
</evidence>
<evidence type="ECO:0000256" key="3">
    <source>
        <dbReference type="ARBA" id="ARBA00022723"/>
    </source>
</evidence>
<feature type="compositionally biased region" description="Acidic residues" evidence="6">
    <location>
        <begin position="166"/>
        <end position="185"/>
    </location>
</feature>
<feature type="domain" description="Nin one binding (NOB1) Zn-ribbon-like" evidence="7">
    <location>
        <begin position="347"/>
        <end position="390"/>
    </location>
</feature>
<keyword evidence="10" id="KW-1185">Reference proteome</keyword>
<evidence type="ECO:0000256" key="6">
    <source>
        <dbReference type="SAM" id="MobiDB-lite"/>
    </source>
</evidence>
<evidence type="ECO:0000256" key="5">
    <source>
        <dbReference type="PIRSR" id="PIRSR037125-1"/>
    </source>
</evidence>
<keyword evidence="5" id="KW-0862">Zinc</keyword>
<feature type="region of interest" description="Disordered" evidence="6">
    <location>
        <begin position="216"/>
        <end position="237"/>
    </location>
</feature>
<dbReference type="GO" id="GO:0004521">
    <property type="term" value="F:RNA endonuclease activity"/>
    <property type="evidence" value="ECO:0007669"/>
    <property type="project" value="UniProtKB-UniRule"/>
</dbReference>
<comment type="similarity">
    <text evidence="1">Belongs to the NOB1 family.</text>
</comment>
<accession>A0A4S4LLU2</accession>
<feature type="region of interest" description="Disordered" evidence="6">
    <location>
        <begin position="166"/>
        <end position="204"/>
    </location>
</feature>
<dbReference type="InterPro" id="IPR014881">
    <property type="entry name" value="NOB1_Zn-bd"/>
</dbReference>
<dbReference type="GO" id="GO:0005737">
    <property type="term" value="C:cytoplasm"/>
    <property type="evidence" value="ECO:0007669"/>
    <property type="project" value="UniProtKB-ARBA"/>
</dbReference>
<reference evidence="9 10" key="1">
    <citation type="submission" date="2019-02" db="EMBL/GenBank/DDBJ databases">
        <title>Genome sequencing of the rare red list fungi Phellinidium pouzarii.</title>
        <authorList>
            <person name="Buettner E."/>
            <person name="Kellner H."/>
        </authorList>
    </citation>
    <scope>NUCLEOTIDE SEQUENCE [LARGE SCALE GENOMIC DNA]</scope>
    <source>
        <strain evidence="9 10">DSM 108285</strain>
    </source>
</reference>
<dbReference type="Gene3D" id="6.20.210.10">
    <property type="entry name" value="Nin one binding (NOB1), Zn-ribbon-like"/>
    <property type="match status" value="1"/>
</dbReference>
<feature type="binding site" evidence="5">
    <location>
        <position position="372"/>
    </location>
    <ligand>
        <name>Zn(2+)</name>
        <dbReference type="ChEBI" id="CHEBI:29105"/>
    </ligand>
</feature>
<dbReference type="GO" id="GO:0030490">
    <property type="term" value="P:maturation of SSU-rRNA"/>
    <property type="evidence" value="ECO:0007669"/>
    <property type="project" value="TreeGrafter"/>
</dbReference>
<evidence type="ECO:0000313" key="10">
    <source>
        <dbReference type="Proteomes" id="UP000308199"/>
    </source>
</evidence>
<dbReference type="FunFam" id="3.40.50.1010:FF:000020">
    <property type="entry name" value="20S-pre-rRNA D-site endonuclease NOB1"/>
    <property type="match status" value="1"/>
</dbReference>
<dbReference type="GO" id="GO:0030688">
    <property type="term" value="C:preribosome, small subunit precursor"/>
    <property type="evidence" value="ECO:0007669"/>
    <property type="project" value="TreeGrafter"/>
</dbReference>
<keyword evidence="4" id="KW-0378">Hydrolase</keyword>
<feature type="compositionally biased region" description="Basic and acidic residues" evidence="6">
    <location>
        <begin position="404"/>
        <end position="418"/>
    </location>
</feature>
<dbReference type="GO" id="GO:0016787">
    <property type="term" value="F:hydrolase activity"/>
    <property type="evidence" value="ECO:0007669"/>
    <property type="project" value="UniProtKB-KW"/>
</dbReference>
<feature type="binding site" evidence="5">
    <location>
        <position position="375"/>
    </location>
    <ligand>
        <name>Zn(2+)</name>
        <dbReference type="ChEBI" id="CHEBI:29105"/>
    </ligand>
</feature>
<dbReference type="PANTHER" id="PTHR12814:SF2">
    <property type="entry name" value="RNA-BINDING PROTEIN NOB1"/>
    <property type="match status" value="1"/>
</dbReference>
<dbReference type="Pfam" id="PF17146">
    <property type="entry name" value="PIN_6"/>
    <property type="match status" value="1"/>
</dbReference>
<dbReference type="InterPro" id="IPR039907">
    <property type="entry name" value="NOB1"/>
</dbReference>
<feature type="compositionally biased region" description="Low complexity" evidence="6">
    <location>
        <begin position="216"/>
        <end position="228"/>
    </location>
</feature>
<evidence type="ECO:0000256" key="4">
    <source>
        <dbReference type="ARBA" id="ARBA00022801"/>
    </source>
</evidence>
<evidence type="ECO:0000313" key="9">
    <source>
        <dbReference type="EMBL" id="THH12401.1"/>
    </source>
</evidence>
<feature type="binding site" evidence="5">
    <location>
        <position position="357"/>
    </location>
    <ligand>
        <name>Zn(2+)</name>
        <dbReference type="ChEBI" id="CHEBI:29105"/>
    </ligand>
</feature>
<sequence>MGSKLACKSLVLDAGPLLSLSPLRGLAEHFLTVPQVLSELKDKNAREHFERLGLSVGVKIEVREPDAASLSQVIQFAKKTGDYSVLSHADLCVLALTLALDTQGKAEHNASEVAEKAIGAIASPSDAPIVQETASETMQTGSVDKSISSKNASKAKATDLDIVGEPEEIGISAEDEVDTELEDKNEEAGQLLPVPGEELPDDDAEREPLDVALESISRSPSSPLDSNSQDITSCPDNAVTHSRDKIIFEDPLDEDDGEGEWITPANVDMYKSRALELVPSADSTDPFATVSFKKGDSKGKRKQQNGANGAAVLNEQIKVGCMTADFAMQNVLLQMGLSLVGVEGKRIEKVKTWVLRCHACYKLCKDATKKFCPFCGNPTLLRTSVTAKTPTADNSTPTLQSEYMRAKSREDGRREREDKKILQRTLQAARGGETTGLKLGNWMDPDWVPDMLSVGIGGKGRRAPDGRTSVGPNGMPVIGHGRRNPNERRRKV</sequence>
<protein>
    <submittedName>
        <fullName evidence="9">Uncharacterized protein</fullName>
    </submittedName>
</protein>
<dbReference type="OrthoDB" id="446759at2759"/>
<feature type="compositionally biased region" description="Low complexity" evidence="6">
    <location>
        <begin position="145"/>
        <end position="155"/>
    </location>
</feature>